<accession>X0RP59</accession>
<gene>
    <name evidence="2" type="ORF">S01H1_10301</name>
</gene>
<dbReference type="AlphaFoldDB" id="X0RP59"/>
<sequence>IDLSEKLKDEITYLKYQNELNRLNNEIKDAKFKLNYYLEKIKMSLNEAIENLGNKSIHSGDFKNSYLSLYSFSTKLKLISESGWKVYRNMASQLIDKDTLTEHELSEIIQNLLKMSSNVEDYFS</sequence>
<feature type="coiled-coil region" evidence="1">
    <location>
        <begin position="13"/>
        <end position="40"/>
    </location>
</feature>
<name>X0RP59_9ZZZZ</name>
<organism evidence="2">
    <name type="scientific">marine sediment metagenome</name>
    <dbReference type="NCBI Taxonomy" id="412755"/>
    <lineage>
        <taxon>unclassified sequences</taxon>
        <taxon>metagenomes</taxon>
        <taxon>ecological metagenomes</taxon>
    </lineage>
</organism>
<reference evidence="2" key="1">
    <citation type="journal article" date="2014" name="Front. Microbiol.">
        <title>High frequency of phylogenetically diverse reductive dehalogenase-homologous genes in deep subseafloor sedimentary metagenomes.</title>
        <authorList>
            <person name="Kawai M."/>
            <person name="Futagami T."/>
            <person name="Toyoda A."/>
            <person name="Takaki Y."/>
            <person name="Nishi S."/>
            <person name="Hori S."/>
            <person name="Arai W."/>
            <person name="Tsubouchi T."/>
            <person name="Morono Y."/>
            <person name="Uchiyama I."/>
            <person name="Ito T."/>
            <person name="Fujiyama A."/>
            <person name="Inagaki F."/>
            <person name="Takami H."/>
        </authorList>
    </citation>
    <scope>NUCLEOTIDE SEQUENCE</scope>
    <source>
        <strain evidence="2">Expedition CK06-06</strain>
    </source>
</reference>
<protein>
    <submittedName>
        <fullName evidence="2">Uncharacterized protein</fullName>
    </submittedName>
</protein>
<comment type="caution">
    <text evidence="2">The sequence shown here is derived from an EMBL/GenBank/DDBJ whole genome shotgun (WGS) entry which is preliminary data.</text>
</comment>
<proteinExistence type="predicted"/>
<feature type="non-terminal residue" evidence="2">
    <location>
        <position position="1"/>
    </location>
</feature>
<dbReference type="EMBL" id="BARS01005263">
    <property type="protein sequence ID" value="GAF70639.1"/>
    <property type="molecule type" value="Genomic_DNA"/>
</dbReference>
<keyword evidence="1" id="KW-0175">Coiled coil</keyword>
<evidence type="ECO:0000313" key="2">
    <source>
        <dbReference type="EMBL" id="GAF70639.1"/>
    </source>
</evidence>
<evidence type="ECO:0000256" key="1">
    <source>
        <dbReference type="SAM" id="Coils"/>
    </source>
</evidence>